<evidence type="ECO:0000256" key="2">
    <source>
        <dbReference type="ARBA" id="ARBA00009774"/>
    </source>
</evidence>
<evidence type="ECO:0000313" key="6">
    <source>
        <dbReference type="EMBL" id="SFV53943.1"/>
    </source>
</evidence>
<dbReference type="GO" id="GO:0016993">
    <property type="term" value="F:precorrin-8X methylmutase activity"/>
    <property type="evidence" value="ECO:0007669"/>
    <property type="project" value="UniProtKB-EC"/>
</dbReference>
<accession>A0A1W1BKA8</accession>
<dbReference type="InterPro" id="IPR036588">
    <property type="entry name" value="CobH/CbiC_sf"/>
</dbReference>
<dbReference type="GO" id="GO:0009236">
    <property type="term" value="P:cobalamin biosynthetic process"/>
    <property type="evidence" value="ECO:0007669"/>
    <property type="project" value="UniProtKB-UniPathway"/>
</dbReference>
<dbReference type="PANTHER" id="PTHR43588">
    <property type="entry name" value="COBALT-PRECORRIN-8 METHYLMUTASE"/>
    <property type="match status" value="1"/>
</dbReference>
<comment type="similarity">
    <text evidence="2">Belongs to the CobH/CbiC family.</text>
</comment>
<keyword evidence="3" id="KW-0169">Cobalamin biosynthesis</keyword>
<dbReference type="EMBL" id="FPHI01000006">
    <property type="protein sequence ID" value="SFV53943.1"/>
    <property type="molecule type" value="Genomic_DNA"/>
</dbReference>
<comment type="pathway">
    <text evidence="1">Cofactor biosynthesis; adenosylcobalamin biosynthesis.</text>
</comment>
<proteinExistence type="inferred from homology"/>
<evidence type="ECO:0000256" key="4">
    <source>
        <dbReference type="ARBA" id="ARBA00023235"/>
    </source>
</evidence>
<dbReference type="Pfam" id="PF02570">
    <property type="entry name" value="CbiC"/>
    <property type="match status" value="1"/>
</dbReference>
<evidence type="ECO:0000256" key="1">
    <source>
        <dbReference type="ARBA" id="ARBA00004953"/>
    </source>
</evidence>
<feature type="domain" description="Cobalamin biosynthesis precorrin-8X methylmutase CobH/CbiC" evidence="5">
    <location>
        <begin position="16"/>
        <end position="222"/>
    </location>
</feature>
<reference evidence="6" key="1">
    <citation type="submission" date="2016-10" db="EMBL/GenBank/DDBJ databases">
        <authorList>
            <person name="de Groot N.N."/>
        </authorList>
    </citation>
    <scope>NUCLEOTIDE SEQUENCE</scope>
</reference>
<dbReference type="EC" id="5.4.99.61" evidence="6"/>
<gene>
    <name evidence="6" type="ORF">MNB_SV-3-239</name>
</gene>
<protein>
    <submittedName>
        <fullName evidence="6">Cobalt-precorrin-8x methylmutase</fullName>
        <ecNumber evidence="6">5.4.99.61</ecNumber>
    </submittedName>
</protein>
<keyword evidence="4 6" id="KW-0413">Isomerase</keyword>
<dbReference type="InterPro" id="IPR003722">
    <property type="entry name" value="Cbl_synth_CobH/CbiC"/>
</dbReference>
<dbReference type="UniPathway" id="UPA00148"/>
<organism evidence="6">
    <name type="scientific">hydrothermal vent metagenome</name>
    <dbReference type="NCBI Taxonomy" id="652676"/>
    <lineage>
        <taxon>unclassified sequences</taxon>
        <taxon>metagenomes</taxon>
        <taxon>ecological metagenomes</taxon>
    </lineage>
</organism>
<dbReference type="Gene3D" id="3.40.50.10230">
    <property type="entry name" value="Cobalamin biosynthesis CobH/CbiC, precorrin-8X methylmutase"/>
    <property type="match status" value="1"/>
</dbReference>
<evidence type="ECO:0000259" key="5">
    <source>
        <dbReference type="Pfam" id="PF02570"/>
    </source>
</evidence>
<dbReference type="PANTHER" id="PTHR43588:SF1">
    <property type="entry name" value="COBALT-PRECORRIN-8 METHYLMUTASE"/>
    <property type="match status" value="1"/>
</dbReference>
<name>A0A1W1BKA8_9ZZZZ</name>
<evidence type="ECO:0000256" key="3">
    <source>
        <dbReference type="ARBA" id="ARBA00022573"/>
    </source>
</evidence>
<dbReference type="SUPFAM" id="SSF63965">
    <property type="entry name" value="Precorrin-8X methylmutase CbiC/CobH"/>
    <property type="match status" value="1"/>
</dbReference>
<dbReference type="AlphaFoldDB" id="A0A1W1BKA8"/>
<sequence length="237" mass="27050">MTFQQEQPPINIGADISVKSFEMIEEELKNYPKAKEFDHNETEVISRLIHTSTCFEQVLENIHFTPDAIPRMQELLKRKAKIIVDVNMIKVGLSQFYLDTYGNEVVCYINEPFTYEYAEKNKTTRSYGAVVEAIKKHKDEPMILACGNAPTFIYAAVNTLLDEGVDLKNVAFILFPVGFVNVVESKDYGKRFCEHYDIPAVLMEGRFGSSTMTVATLHATYKLIKDYDGTTRYNGKK</sequence>